<sequence length="155" mass="17162">MSDNDGDNAPEPYSRYLRSVLEQGIVMGNLPKVTTDPNRLEEQARKEMDKVGFEYIRGSAGESATMSSNRLAFRAWKLVPRMLRPTGQRDMSVTLFGKKYDSPVLMAPLGVQGLMHPDKEIGTAKACAELRVPFTLSTSATTGIEELMKRLPLPS</sequence>
<accession>A0ACC1MF71</accession>
<dbReference type="EMBL" id="JANJQO010003042">
    <property type="protein sequence ID" value="KAJ2965314.1"/>
    <property type="molecule type" value="Genomic_DNA"/>
</dbReference>
<comment type="caution">
    <text evidence="1">The sequence shown here is derived from an EMBL/GenBank/DDBJ whole genome shotgun (WGS) entry which is preliminary data.</text>
</comment>
<evidence type="ECO:0000313" key="1">
    <source>
        <dbReference type="EMBL" id="KAJ2965314.1"/>
    </source>
</evidence>
<reference evidence="1" key="1">
    <citation type="submission" date="2022-08" db="EMBL/GenBank/DDBJ databases">
        <title>Genome Sequence of Lecanicillium fungicola.</title>
        <authorList>
            <person name="Buettner E."/>
        </authorList>
    </citation>
    <scope>NUCLEOTIDE SEQUENCE</scope>
    <source>
        <strain evidence="1">Babe33</strain>
    </source>
</reference>
<protein>
    <submittedName>
        <fullName evidence="1">Uncharacterized protein</fullName>
    </submittedName>
</protein>
<name>A0ACC1MF71_9HYPO</name>
<evidence type="ECO:0000313" key="2">
    <source>
        <dbReference type="Proteomes" id="UP001143910"/>
    </source>
</evidence>
<gene>
    <name evidence="1" type="ORF">NQ176_g10675</name>
</gene>
<keyword evidence="2" id="KW-1185">Reference proteome</keyword>
<organism evidence="1 2">
    <name type="scientific">Zarea fungicola</name>
    <dbReference type="NCBI Taxonomy" id="93591"/>
    <lineage>
        <taxon>Eukaryota</taxon>
        <taxon>Fungi</taxon>
        <taxon>Dikarya</taxon>
        <taxon>Ascomycota</taxon>
        <taxon>Pezizomycotina</taxon>
        <taxon>Sordariomycetes</taxon>
        <taxon>Hypocreomycetidae</taxon>
        <taxon>Hypocreales</taxon>
        <taxon>Cordycipitaceae</taxon>
        <taxon>Zarea</taxon>
    </lineage>
</organism>
<proteinExistence type="predicted"/>
<dbReference type="Proteomes" id="UP001143910">
    <property type="component" value="Unassembled WGS sequence"/>
</dbReference>